<feature type="binding site" evidence="8">
    <location>
        <position position="351"/>
    </location>
    <ligand>
        <name>Mn(2+)</name>
        <dbReference type="ChEBI" id="CHEBI:29035"/>
        <label>1</label>
    </ligand>
</feature>
<dbReference type="Gene3D" id="3.40.630.10">
    <property type="entry name" value="Zn peptidases"/>
    <property type="match status" value="1"/>
</dbReference>
<dbReference type="OrthoDB" id="9809354at2"/>
<dbReference type="Pfam" id="PF00883">
    <property type="entry name" value="Peptidase_M17"/>
    <property type="match status" value="1"/>
</dbReference>
<dbReference type="InterPro" id="IPR023042">
    <property type="entry name" value="Peptidase_M17_leu_NH2_pept"/>
</dbReference>
<feature type="domain" description="Cytosol aminopeptidase" evidence="9">
    <location>
        <begin position="349"/>
        <end position="356"/>
    </location>
</feature>
<dbReference type="Proteomes" id="UP000198403">
    <property type="component" value="Unassembled WGS sequence"/>
</dbReference>
<gene>
    <name evidence="8" type="primary">pepA</name>
    <name evidence="10" type="ORF">SAMN06272737_103277</name>
</gene>
<feature type="binding site" evidence="8">
    <location>
        <position position="269"/>
    </location>
    <ligand>
        <name>Mn(2+)</name>
        <dbReference type="ChEBI" id="CHEBI:29035"/>
        <label>2</label>
    </ligand>
</feature>
<dbReference type="InterPro" id="IPR000819">
    <property type="entry name" value="Peptidase_M17_C"/>
</dbReference>
<evidence type="ECO:0000256" key="5">
    <source>
        <dbReference type="ARBA" id="ARBA00022670"/>
    </source>
</evidence>
<dbReference type="InterPro" id="IPR043472">
    <property type="entry name" value="Macro_dom-like"/>
</dbReference>
<organism evidence="10 11">
    <name type="scientific">Blastococcus mobilis</name>
    <dbReference type="NCBI Taxonomy" id="1938746"/>
    <lineage>
        <taxon>Bacteria</taxon>
        <taxon>Bacillati</taxon>
        <taxon>Actinomycetota</taxon>
        <taxon>Actinomycetes</taxon>
        <taxon>Geodermatophilales</taxon>
        <taxon>Geodermatophilaceae</taxon>
        <taxon>Blastococcus</taxon>
    </lineage>
</organism>
<feature type="binding site" evidence="8">
    <location>
        <position position="274"/>
    </location>
    <ligand>
        <name>Mn(2+)</name>
        <dbReference type="ChEBI" id="CHEBI:29035"/>
        <label>1</label>
    </ligand>
</feature>
<feature type="binding site" evidence="8">
    <location>
        <position position="353"/>
    </location>
    <ligand>
        <name>Mn(2+)</name>
        <dbReference type="ChEBI" id="CHEBI:29035"/>
        <label>1</label>
    </ligand>
</feature>
<keyword evidence="4 8" id="KW-0031">Aminopeptidase</keyword>
<keyword evidence="5 8" id="KW-0645">Protease</keyword>
<name>A0A238VJZ6_9ACTN</name>
<dbReference type="Pfam" id="PF02789">
    <property type="entry name" value="Peptidase_M17_N"/>
    <property type="match status" value="1"/>
</dbReference>
<protein>
    <recommendedName>
        <fullName evidence="8">Probable cytosol aminopeptidase</fullName>
        <ecNumber evidence="8">3.4.11.1</ecNumber>
    </recommendedName>
    <alternativeName>
        <fullName evidence="8">Leucine aminopeptidase</fullName>
        <shortName evidence="8">LAP</shortName>
        <ecNumber evidence="8">3.4.11.10</ecNumber>
    </alternativeName>
    <alternativeName>
        <fullName evidence="8">Leucyl aminopeptidase</fullName>
    </alternativeName>
</protein>
<feature type="binding site" evidence="8">
    <location>
        <position position="274"/>
    </location>
    <ligand>
        <name>Mn(2+)</name>
        <dbReference type="ChEBI" id="CHEBI:29035"/>
        <label>2</label>
    </ligand>
</feature>
<dbReference type="Gene3D" id="3.40.220.10">
    <property type="entry name" value="Leucine Aminopeptidase, subunit E, domain 1"/>
    <property type="match status" value="1"/>
</dbReference>
<comment type="cofactor">
    <cofactor evidence="8">
        <name>Mn(2+)</name>
        <dbReference type="ChEBI" id="CHEBI:29035"/>
    </cofactor>
    <text evidence="8">Binds 2 manganese ions per subunit.</text>
</comment>
<dbReference type="GO" id="GO:0005737">
    <property type="term" value="C:cytoplasm"/>
    <property type="evidence" value="ECO:0007669"/>
    <property type="project" value="UniProtKB-SubCell"/>
</dbReference>
<comment type="function">
    <text evidence="7 8">Presumably involved in the processing and regular turnover of intracellular proteins. Catalyzes the removal of unsubstituted N-terminal amino acids from various peptides.</text>
</comment>
<feature type="active site" evidence="8">
    <location>
        <position position="281"/>
    </location>
</feature>
<feature type="active site" evidence="8">
    <location>
        <position position="355"/>
    </location>
</feature>
<dbReference type="InterPro" id="IPR011356">
    <property type="entry name" value="Leucine_aapep/pepB"/>
</dbReference>
<accession>A0A238VJZ6</accession>
<dbReference type="EC" id="3.4.11.1" evidence="8"/>
<proteinExistence type="inferred from homology"/>
<evidence type="ECO:0000256" key="6">
    <source>
        <dbReference type="ARBA" id="ARBA00022801"/>
    </source>
</evidence>
<dbReference type="SUPFAM" id="SSF52949">
    <property type="entry name" value="Macro domain-like"/>
    <property type="match status" value="1"/>
</dbReference>
<dbReference type="PRINTS" id="PR00481">
    <property type="entry name" value="LAMNOPPTDASE"/>
</dbReference>
<evidence type="ECO:0000256" key="7">
    <source>
        <dbReference type="ARBA" id="ARBA00049972"/>
    </source>
</evidence>
<dbReference type="SUPFAM" id="SSF53187">
    <property type="entry name" value="Zn-dependent exopeptidases"/>
    <property type="match status" value="1"/>
</dbReference>
<keyword evidence="8" id="KW-0963">Cytoplasm</keyword>
<evidence type="ECO:0000256" key="8">
    <source>
        <dbReference type="HAMAP-Rule" id="MF_00181"/>
    </source>
</evidence>
<dbReference type="GO" id="GO:0006508">
    <property type="term" value="P:proteolysis"/>
    <property type="evidence" value="ECO:0007669"/>
    <property type="project" value="UniProtKB-KW"/>
</dbReference>
<evidence type="ECO:0000256" key="4">
    <source>
        <dbReference type="ARBA" id="ARBA00022438"/>
    </source>
</evidence>
<evidence type="ECO:0000259" key="9">
    <source>
        <dbReference type="PROSITE" id="PS00631"/>
    </source>
</evidence>
<dbReference type="GO" id="GO:0070006">
    <property type="term" value="F:metalloaminopeptidase activity"/>
    <property type="evidence" value="ECO:0007669"/>
    <property type="project" value="InterPro"/>
</dbReference>
<comment type="similarity">
    <text evidence="3 8">Belongs to the peptidase M17 family.</text>
</comment>
<dbReference type="CDD" id="cd00433">
    <property type="entry name" value="Peptidase_M17"/>
    <property type="match status" value="1"/>
</dbReference>
<comment type="subcellular location">
    <subcellularLocation>
        <location evidence="8">Cytoplasm</location>
    </subcellularLocation>
</comment>
<evidence type="ECO:0000313" key="10">
    <source>
        <dbReference type="EMBL" id="SNR34511.1"/>
    </source>
</evidence>
<keyword evidence="6 8" id="KW-0378">Hydrolase</keyword>
<dbReference type="InterPro" id="IPR008283">
    <property type="entry name" value="Peptidase_M17_N"/>
</dbReference>
<dbReference type="GO" id="GO:0030145">
    <property type="term" value="F:manganese ion binding"/>
    <property type="evidence" value="ECO:0007669"/>
    <property type="project" value="UniProtKB-UniRule"/>
</dbReference>
<dbReference type="HAMAP" id="MF_00181">
    <property type="entry name" value="Cytosol_peptidase_M17"/>
    <property type="match status" value="1"/>
</dbReference>
<sequence>MPPTIIATDHPLEKLTGDAVVVAVGKGPDGPLPTPGAEAVDRLLGGRLLPALADLGVRGTEDEVTRLPSFGQGPFPVVAVTGLGAPDGAGTYAPEAVRRAAGAASRALGGRRRVVSLLAAVGGTPDAGRLHAVGEGALLGAYEFTAYKSELPAGRLAPPSEFTIVVPDTGAAETALRRVRAVADAVALVRDLVNTPPNDLYPAELAARGAAAGEKAGLAAEILDEDALAAGGYGGILAVGQGSTRKPRLLRLSYTGPGAHKKKVALVGKGITFDSGGLSIKPALKMEDMKSDMAGAAAVIATVCLVAQLNLPVDVVATVPMAENLPSGTAYRPADVVTFRNGKKAEITNTDAEGRVILADAIARAAEDRPDVLLETSTLTGAQLVALGTRTAGVMGSDDLRDAVVAASRRSGEGMWPMPLPAELRKGLDSPIADFVNANADRMGGMLVGGHFLAEFVPEGLAWAHIDIAGPSYNTGAPWGYTPKGGTGVPVRTLLATIEDLIAK</sequence>
<evidence type="ECO:0000256" key="3">
    <source>
        <dbReference type="ARBA" id="ARBA00009528"/>
    </source>
</evidence>
<dbReference type="NCBIfam" id="NF002073">
    <property type="entry name" value="PRK00913.1-2"/>
    <property type="match status" value="1"/>
</dbReference>
<dbReference type="PROSITE" id="PS00631">
    <property type="entry name" value="CYTOSOL_AP"/>
    <property type="match status" value="1"/>
</dbReference>
<comment type="catalytic activity">
    <reaction evidence="2 8">
        <text>Release of an N-terminal amino acid, preferentially leucine, but not glutamic or aspartic acids.</text>
        <dbReference type="EC" id="3.4.11.10"/>
    </reaction>
</comment>
<dbReference type="PANTHER" id="PTHR11963">
    <property type="entry name" value="LEUCINE AMINOPEPTIDASE-RELATED"/>
    <property type="match status" value="1"/>
</dbReference>
<feature type="binding site" evidence="8">
    <location>
        <position position="292"/>
    </location>
    <ligand>
        <name>Mn(2+)</name>
        <dbReference type="ChEBI" id="CHEBI:29035"/>
        <label>2</label>
    </ligand>
</feature>
<dbReference type="EC" id="3.4.11.10" evidence="8"/>
<reference evidence="10 11" key="1">
    <citation type="submission" date="2017-06" db="EMBL/GenBank/DDBJ databases">
        <authorList>
            <person name="Kim H.J."/>
            <person name="Triplett B.A."/>
        </authorList>
    </citation>
    <scope>NUCLEOTIDE SEQUENCE [LARGE SCALE GENOMIC DNA]</scope>
    <source>
        <strain evidence="10 11">DSM 44272</strain>
    </source>
</reference>
<feature type="binding site" evidence="8">
    <location>
        <position position="353"/>
    </location>
    <ligand>
        <name>Mn(2+)</name>
        <dbReference type="ChEBI" id="CHEBI:29035"/>
        <label>2</label>
    </ligand>
</feature>
<evidence type="ECO:0000313" key="11">
    <source>
        <dbReference type="Proteomes" id="UP000198403"/>
    </source>
</evidence>
<keyword evidence="11" id="KW-1185">Reference proteome</keyword>
<keyword evidence="8" id="KW-0479">Metal-binding</keyword>
<evidence type="ECO:0000256" key="2">
    <source>
        <dbReference type="ARBA" id="ARBA00000967"/>
    </source>
</evidence>
<dbReference type="EMBL" id="FZNO01000003">
    <property type="protein sequence ID" value="SNR34511.1"/>
    <property type="molecule type" value="Genomic_DNA"/>
</dbReference>
<dbReference type="RefSeq" id="WP_089335386.1">
    <property type="nucleotide sequence ID" value="NZ_FZNO01000003.1"/>
</dbReference>
<comment type="catalytic activity">
    <reaction evidence="1 8">
        <text>Release of an N-terminal amino acid, Xaa-|-Yaa-, in which Xaa is preferably Leu, but may be other amino acids including Pro although not Arg or Lys, and Yaa may be Pro. Amino acid amides and methyl esters are also readily hydrolyzed, but rates on arylamides are exceedingly low.</text>
        <dbReference type="EC" id="3.4.11.1"/>
    </reaction>
</comment>
<evidence type="ECO:0000256" key="1">
    <source>
        <dbReference type="ARBA" id="ARBA00000135"/>
    </source>
</evidence>
<dbReference type="PANTHER" id="PTHR11963:SF23">
    <property type="entry name" value="CYTOSOL AMINOPEPTIDASE"/>
    <property type="match status" value="1"/>
</dbReference>
<dbReference type="AlphaFoldDB" id="A0A238VJZ6"/>
<keyword evidence="8" id="KW-0464">Manganese</keyword>